<reference evidence="1 2" key="1">
    <citation type="journal article" date="2015" name="Nature">
        <title>rRNA introns, odd ribosomes, and small enigmatic genomes across a large radiation of phyla.</title>
        <authorList>
            <person name="Brown C.T."/>
            <person name="Hug L.A."/>
            <person name="Thomas B.C."/>
            <person name="Sharon I."/>
            <person name="Castelle C.J."/>
            <person name="Singh A."/>
            <person name="Wilkins M.J."/>
            <person name="Williams K.H."/>
            <person name="Banfield J.F."/>
        </authorList>
    </citation>
    <scope>NUCLEOTIDE SEQUENCE [LARGE SCALE GENOMIC DNA]</scope>
</reference>
<dbReference type="EMBL" id="LBZA01000011">
    <property type="protein sequence ID" value="KKR64189.1"/>
    <property type="molecule type" value="Genomic_DNA"/>
</dbReference>
<feature type="non-terminal residue" evidence="1">
    <location>
        <position position="1"/>
    </location>
</feature>
<sequence>KVDLRLMFNSTSGGIDIFSTISLAASILDRSLEILVLRKYFGGINIA</sequence>
<proteinExistence type="predicted"/>
<accession>A0A0G0SHC3</accession>
<protein>
    <submittedName>
        <fullName evidence="1">Uncharacterized protein</fullName>
    </submittedName>
</protein>
<organism evidence="1 2">
    <name type="scientific">Candidatus Woesebacteria bacterium GW2011_GWA1_40_43</name>
    <dbReference type="NCBI Taxonomy" id="1618553"/>
    <lineage>
        <taxon>Bacteria</taxon>
        <taxon>Candidatus Woeseibacteriota</taxon>
    </lineage>
</organism>
<evidence type="ECO:0000313" key="2">
    <source>
        <dbReference type="Proteomes" id="UP000034293"/>
    </source>
</evidence>
<evidence type="ECO:0000313" key="1">
    <source>
        <dbReference type="EMBL" id="KKR64189.1"/>
    </source>
</evidence>
<gene>
    <name evidence="1" type="ORF">UU02_C0011G0001</name>
</gene>
<dbReference type="Proteomes" id="UP000034293">
    <property type="component" value="Unassembled WGS sequence"/>
</dbReference>
<dbReference type="AlphaFoldDB" id="A0A0G0SHC3"/>
<name>A0A0G0SHC3_9BACT</name>
<comment type="caution">
    <text evidence="1">The sequence shown here is derived from an EMBL/GenBank/DDBJ whole genome shotgun (WGS) entry which is preliminary data.</text>
</comment>